<keyword evidence="1" id="KW-0175">Coiled coil</keyword>
<feature type="coiled-coil region" evidence="1">
    <location>
        <begin position="1964"/>
        <end position="1998"/>
    </location>
</feature>
<feature type="compositionally biased region" description="Basic residues" evidence="2">
    <location>
        <begin position="271"/>
        <end position="291"/>
    </location>
</feature>
<protein>
    <submittedName>
        <fullName evidence="3">G4182 protein</fullName>
    </submittedName>
</protein>
<evidence type="ECO:0000256" key="2">
    <source>
        <dbReference type="SAM" id="MobiDB-lite"/>
    </source>
</evidence>
<sequence length="2367" mass="252227">MQEEEEDKVKREQAAEGSLEDYREKLERLVWPAIQDCRNGKLPPAFASSTVDLNGATSSSPPPNMFPGYKQPAEYLESLLIDSAPAGVDDPWPSLPASFETSIMGYRIPNPKKPRVREPIFREVVNCADGLLGAYLPQKMRDFFLLRERPDDESSIGPANWNISASGRQDGEGFDGHGHPGPESVAGVLLAALHQAAKLKTVCTVAMTVESVPHYDWTIDGALAMTAPNPEGQAVWRYAWGTSEYPADIPDERDPKPSLREGNPKKLGMPGKRKSSIKAKGGKTKTSKAARKLSADVASSEATAASEEQEEEEEDRESNEDEPDEEAEEEEIMEEGMGVQEKKEKGKVTSMRPLPRAVLRTSAAANGISRAAAAVPIDQVAEAAASPAVGAAPAAPDITRPAKPLVQKLSLAAHTAALSLGAQVASLKMTVPTALAVCMESLSTAEAALCTLPGPLLRAGFLALVVDVTASILTVANWPDESRSSVILAELVMAPAPDLEMTTTEGLLVRLTGLRLTACCWLEVPHPLIVAGKGAVGSLGNFTVSIEPLDAPSIAPSPVHSLSQNVAIKFFSSPLDLAALLQVLTGVRVLGARSAEGHTLDGATQGGFELRQAAGGSLLHLDRVYASVDTGSFSWNSLLPGKLGSHLLGQTKIEGGTIELSVYQPAQPTLSSIGLRLDDFKFTAASGAEMYASMDRVPCYDDPGQPPVLEYVLQLEAAPAQDLQVTLNDIAGLLAPVGAALDAIPGIRTVLKGIDVTYICLVLRRDDKGTSATDVAFSATLPPCTIIPDVLEVSKECQVDIKWDYCSEEWTGGFSGGVTLFGKLNLDCKVVLPSAGYLGTAELTLSEDDDLSLQALVNKLGFDLPDTGVLNPKEFLGVKLKSLVLMMAIDDSHEGSAPAKEAQAQTNGNDSNSNTQGSTGHGSFSVCGVKATFFVDKLATGPLSLTNTEITLTKWMTDAQQALYGSGVAFNLKGTVGMEDSKLRIQLCYTPDTQAPLAKEVTGLKLQPPFKKLQTAVSNPGYAVYGSVEFIGCDEPGATPLAGSIGHLSMDPDNAASNQGGSDLLLHKSFMTAAAPYAVTLGYSDSHKWMADLVIAGSFSFLNDKVTLTALRARVEESAAGVTFKVSAIMQISSVYIDTKFMYSKPQGLLTFDIHASNSMTLLSSFGVSLSDGYGLTLPSGSSGDIYADLEVWADVSDKSLRRLAFRFVETEGLSIESVAKKIGMPWLLDRFDILLKDIQLIYMPKPPAAVNVPPELNAGFMLACTCDIPAISAKGVNMILVVTSTLKKFVVQASWEPVDNVKLLSGEIHVNSAHSGLMGTLAGKLFDTIDVEVSLMTGPLLTVSCRVLNVDFGKVVETALPSYQDPQLRAAMGPILTFLKAIKFRSIILSYVGSKLKFAAMPDLSSAPGINDIFQALKKLDSNITQDSLVVTEDSDLGLVLSLQGVSVQFAPGNPFEQDLTFAFVLKYGGETFEAGCTVDGYLRMGNSAKPDQGHTAGTLGFHIGVLLRRADAAAPITLGLDFNSLGPYSLPGFPYVSLNALFLRLDVPLGEPIPSRLVFSSGEEVLGAKASTTVAYDPAAETFGLQTTMDHLDPQEMMKAAGFSVDLGDLEMDIESAILSFATKDVNVNSGGRKLSIKQGMELGATFSLFKGMIACQADVKLQPLLIDLELNFMSDEITKIAEKVLDAILDLMKDMGNKLLSLLHAVMIEQAAAQTAVSVAKGVVTSAETAYNGAVDTANASVVAAKKAEQQAQDAATVAAEQAQRAAEAAAAAAQKAAEAAAAEAQKAADELRRRLEEAAHKADPRNWFRVAMPPAAPPATISAVATGSAAPLVTTEGPGGVPSVQWKPRTAVTSDSQLGPPAVPRTFRLVQKPDNTWTWNLPATPLDLSPRQEALQQLASADSSLDAEINSMVIAVSAAKMTPDNMNRLQRDIDNFKAQQGTNMDLYRQKLSLVPPDQTFNATKAAAEAAQKAAEAAKEAAEAAQRALVEALRRGFGGIHFMALAAAGGPVLVPAMPQTAIGPSVVAHVVPQPAIGAPISIPDISPRRPRIAVLPDNQRVPAAVPRKFILFQNLDNTWSWNQPATLPDPSPRQEALQQLALADTLLNAEINSMLTAVNGTKMTSENMDRLLLDVDNFWAQQGACIDLYYQKLGLMPYRPDNHAAFGLAQRELAGATTPQARDLAQAKINLMMATTPEQGALAQAHIDLATPTTTPENRRLAQAQIDLAYAEAQKAEVEKGPKYQDLVSARNDLAQKEAFQKEMDAKVVQIQSAQKQVESTHDSAHGLFALEQIMMKFKLEPISGSKSLDIGARFKVHVASDSIDWGFSLTIHDPVTALVKEIVNQVWPALKRLPVLSSIVDLF</sequence>
<comment type="caution">
    <text evidence="3">The sequence shown here is derived from an EMBL/GenBank/DDBJ whole genome shotgun (WGS) entry which is preliminary data.</text>
</comment>
<feature type="region of interest" description="Disordered" evidence="2">
    <location>
        <begin position="896"/>
        <end position="919"/>
    </location>
</feature>
<evidence type="ECO:0000313" key="3">
    <source>
        <dbReference type="EMBL" id="CAL5221912.1"/>
    </source>
</evidence>
<name>A0ABP1FWL3_9CHLO</name>
<feature type="region of interest" description="Disordered" evidence="2">
    <location>
        <begin position="1837"/>
        <end position="1868"/>
    </location>
</feature>
<gene>
    <name evidence="3" type="primary">g4182</name>
    <name evidence="3" type="ORF">VP750_LOCUS3571</name>
</gene>
<feature type="coiled-coil region" evidence="1">
    <location>
        <begin position="2222"/>
        <end position="2280"/>
    </location>
</feature>
<feature type="compositionally biased region" description="Polar residues" evidence="2">
    <location>
        <begin position="903"/>
        <end position="919"/>
    </location>
</feature>
<dbReference type="EMBL" id="CAXHTA020000006">
    <property type="protein sequence ID" value="CAL5221912.1"/>
    <property type="molecule type" value="Genomic_DNA"/>
</dbReference>
<keyword evidence="4" id="KW-1185">Reference proteome</keyword>
<evidence type="ECO:0000313" key="4">
    <source>
        <dbReference type="Proteomes" id="UP001497392"/>
    </source>
</evidence>
<proteinExistence type="predicted"/>
<dbReference type="Proteomes" id="UP001497392">
    <property type="component" value="Unassembled WGS sequence"/>
</dbReference>
<feature type="compositionally biased region" description="Low complexity" evidence="2">
    <location>
        <begin position="295"/>
        <end position="306"/>
    </location>
</feature>
<reference evidence="3 4" key="1">
    <citation type="submission" date="2024-06" db="EMBL/GenBank/DDBJ databases">
        <authorList>
            <person name="Kraege A."/>
            <person name="Thomma B."/>
        </authorList>
    </citation>
    <scope>NUCLEOTIDE SEQUENCE [LARGE SCALE GENOMIC DNA]</scope>
</reference>
<organism evidence="3 4">
    <name type="scientific">Coccomyxa viridis</name>
    <dbReference type="NCBI Taxonomy" id="1274662"/>
    <lineage>
        <taxon>Eukaryota</taxon>
        <taxon>Viridiplantae</taxon>
        <taxon>Chlorophyta</taxon>
        <taxon>core chlorophytes</taxon>
        <taxon>Trebouxiophyceae</taxon>
        <taxon>Trebouxiophyceae incertae sedis</taxon>
        <taxon>Coccomyxaceae</taxon>
        <taxon>Coccomyxa</taxon>
    </lineage>
</organism>
<feature type="coiled-coil region" evidence="1">
    <location>
        <begin position="1748"/>
        <end position="1805"/>
    </location>
</feature>
<accession>A0ABP1FWL3</accession>
<feature type="region of interest" description="Disordered" evidence="2">
    <location>
        <begin position="247"/>
        <end position="350"/>
    </location>
</feature>
<evidence type="ECO:0000256" key="1">
    <source>
        <dbReference type="SAM" id="Coils"/>
    </source>
</evidence>
<feature type="compositionally biased region" description="Acidic residues" evidence="2">
    <location>
        <begin position="307"/>
        <end position="334"/>
    </location>
</feature>
<feature type="compositionally biased region" description="Basic and acidic residues" evidence="2">
    <location>
        <begin position="250"/>
        <end position="264"/>
    </location>
</feature>